<dbReference type="Proteomes" id="UP001174909">
    <property type="component" value="Unassembled WGS sequence"/>
</dbReference>
<proteinExistence type="predicted"/>
<evidence type="ECO:0000256" key="3">
    <source>
        <dbReference type="PROSITE-ProRule" id="PRU00339"/>
    </source>
</evidence>
<dbReference type="PROSITE" id="PS50005">
    <property type="entry name" value="TPR"/>
    <property type="match status" value="2"/>
</dbReference>
<dbReference type="InterPro" id="IPR051012">
    <property type="entry name" value="CellSynth/LPSAsmb/PSIAsmb"/>
</dbReference>
<protein>
    <recommendedName>
        <fullName evidence="7">Tetratricopeptide repeat protein</fullName>
    </recommendedName>
</protein>
<dbReference type="Pfam" id="PF13181">
    <property type="entry name" value="TPR_8"/>
    <property type="match status" value="1"/>
</dbReference>
<feature type="coiled-coil region" evidence="4">
    <location>
        <begin position="163"/>
        <end position="251"/>
    </location>
</feature>
<keyword evidence="2 3" id="KW-0802">TPR repeat</keyword>
<dbReference type="Pfam" id="PF13432">
    <property type="entry name" value="TPR_16"/>
    <property type="match status" value="1"/>
</dbReference>
<sequence length="352" mass="40137">MSHCELIIKTSWHAHGLRVSAKGLAADDLDGPSLLDSFMMGPEAVRKYAGVGPIHTDNRPKLEFFRGADLVGTTTQNVKGMAEYRERVLPYLTNYGATLAEKRDIRERLDTYFRATQKLIRGQIAYASGQYQNAAALMSDAVVLNPVDETIRYNFGVVAGLIREGEQEELQQIEKQVQQTMAQNPDDTQGHLHLATLYEMQGELGKATRELEELLRRDPKRFEVYLLLGPLYERQDRYKDALRTYERLEQQETTMQLPAPIFAAMAQLHLQLENVKEAERYGKKGIAADVNSWRSHYILGNVYATMNQPQKQIEYYGNALRALDEIVRVSADSSDLLSVREQIQNELEQLRK</sequence>
<evidence type="ECO:0000256" key="1">
    <source>
        <dbReference type="ARBA" id="ARBA00022737"/>
    </source>
</evidence>
<dbReference type="InterPro" id="IPR019734">
    <property type="entry name" value="TPR_rpt"/>
</dbReference>
<dbReference type="AlphaFoldDB" id="A0AA35X9Q8"/>
<name>A0AA35X9Q8_GEOBA</name>
<comment type="caution">
    <text evidence="5">The sequence shown here is derived from an EMBL/GenBank/DDBJ whole genome shotgun (WGS) entry which is preliminary data.</text>
</comment>
<organism evidence="5 6">
    <name type="scientific">Geodia barretti</name>
    <name type="common">Barrett's horny sponge</name>
    <dbReference type="NCBI Taxonomy" id="519541"/>
    <lineage>
        <taxon>Eukaryota</taxon>
        <taxon>Metazoa</taxon>
        <taxon>Porifera</taxon>
        <taxon>Demospongiae</taxon>
        <taxon>Heteroscleromorpha</taxon>
        <taxon>Tetractinellida</taxon>
        <taxon>Astrophorina</taxon>
        <taxon>Geodiidae</taxon>
        <taxon>Geodia</taxon>
    </lineage>
</organism>
<evidence type="ECO:0000313" key="5">
    <source>
        <dbReference type="EMBL" id="CAI8042777.1"/>
    </source>
</evidence>
<keyword evidence="1" id="KW-0677">Repeat</keyword>
<evidence type="ECO:0000256" key="4">
    <source>
        <dbReference type="SAM" id="Coils"/>
    </source>
</evidence>
<dbReference type="EMBL" id="CASHTH010003283">
    <property type="protein sequence ID" value="CAI8042777.1"/>
    <property type="molecule type" value="Genomic_DNA"/>
</dbReference>
<reference evidence="5" key="1">
    <citation type="submission" date="2023-03" db="EMBL/GenBank/DDBJ databases">
        <authorList>
            <person name="Steffen K."/>
            <person name="Cardenas P."/>
        </authorList>
    </citation>
    <scope>NUCLEOTIDE SEQUENCE</scope>
</reference>
<accession>A0AA35X9Q8</accession>
<dbReference type="SUPFAM" id="SSF48452">
    <property type="entry name" value="TPR-like"/>
    <property type="match status" value="1"/>
</dbReference>
<dbReference type="InterPro" id="IPR011990">
    <property type="entry name" value="TPR-like_helical_dom_sf"/>
</dbReference>
<feature type="repeat" description="TPR" evidence="3">
    <location>
        <begin position="222"/>
        <end position="255"/>
    </location>
</feature>
<dbReference type="Gene3D" id="1.25.40.10">
    <property type="entry name" value="Tetratricopeptide repeat domain"/>
    <property type="match status" value="2"/>
</dbReference>
<keyword evidence="6" id="KW-1185">Reference proteome</keyword>
<dbReference type="PANTHER" id="PTHR45586:SF1">
    <property type="entry name" value="LIPOPOLYSACCHARIDE ASSEMBLY PROTEIN B"/>
    <property type="match status" value="1"/>
</dbReference>
<evidence type="ECO:0000256" key="2">
    <source>
        <dbReference type="ARBA" id="ARBA00022803"/>
    </source>
</evidence>
<dbReference type="PANTHER" id="PTHR45586">
    <property type="entry name" value="TPR REPEAT-CONTAINING PROTEIN PA4667"/>
    <property type="match status" value="1"/>
</dbReference>
<evidence type="ECO:0008006" key="7">
    <source>
        <dbReference type="Google" id="ProtNLM"/>
    </source>
</evidence>
<feature type="repeat" description="TPR" evidence="3">
    <location>
        <begin position="188"/>
        <end position="221"/>
    </location>
</feature>
<keyword evidence="4" id="KW-0175">Coiled coil</keyword>
<gene>
    <name evidence="5" type="ORF">GBAR_LOCUS23723</name>
</gene>
<dbReference type="SMART" id="SM00028">
    <property type="entry name" value="TPR"/>
    <property type="match status" value="5"/>
</dbReference>
<evidence type="ECO:0000313" key="6">
    <source>
        <dbReference type="Proteomes" id="UP001174909"/>
    </source>
</evidence>